<dbReference type="CDD" id="cd07016">
    <property type="entry name" value="S14_ClpP_1"/>
    <property type="match status" value="1"/>
</dbReference>
<dbReference type="GO" id="GO:0004176">
    <property type="term" value="F:ATP-dependent peptidase activity"/>
    <property type="evidence" value="ECO:0007669"/>
    <property type="project" value="InterPro"/>
</dbReference>
<evidence type="ECO:0000256" key="6">
    <source>
        <dbReference type="RuleBase" id="RU003567"/>
    </source>
</evidence>
<dbReference type="Pfam" id="PF00574">
    <property type="entry name" value="CLP_protease"/>
    <property type="match status" value="1"/>
</dbReference>
<evidence type="ECO:0000256" key="4">
    <source>
        <dbReference type="ARBA" id="ARBA00022801"/>
    </source>
</evidence>
<evidence type="ECO:0000256" key="1">
    <source>
        <dbReference type="ARBA" id="ARBA00007039"/>
    </source>
</evidence>
<reference evidence="8" key="1">
    <citation type="submission" date="2022-06" db="EMBL/GenBank/DDBJ databases">
        <title>Sequencing the genomes of 1000 actinobacteria strains.</title>
        <authorList>
            <person name="Klenk H.-P."/>
        </authorList>
    </citation>
    <scope>NUCLEOTIDE SEQUENCE</scope>
    <source>
        <strain evidence="8">DSM 46694</strain>
    </source>
</reference>
<dbReference type="RefSeq" id="WP_253756581.1">
    <property type="nucleotide sequence ID" value="NZ_BAABKA010000012.1"/>
</dbReference>
<dbReference type="InterPro" id="IPR029045">
    <property type="entry name" value="ClpP/crotonase-like_dom_sf"/>
</dbReference>
<keyword evidence="5" id="KW-0720">Serine protease</keyword>
<evidence type="ECO:0000256" key="3">
    <source>
        <dbReference type="ARBA" id="ARBA00022670"/>
    </source>
</evidence>
<proteinExistence type="inferred from homology"/>
<dbReference type="NCBIfam" id="NF045542">
    <property type="entry name" value="Clp_rel_HeadMat"/>
    <property type="match status" value="1"/>
</dbReference>
<comment type="similarity">
    <text evidence="1 6">Belongs to the peptidase S14 family.</text>
</comment>
<dbReference type="GO" id="GO:0006515">
    <property type="term" value="P:protein quality control for misfolded or incompletely synthesized proteins"/>
    <property type="evidence" value="ECO:0007669"/>
    <property type="project" value="TreeGrafter"/>
</dbReference>
<keyword evidence="2" id="KW-0963">Cytoplasm</keyword>
<dbReference type="Proteomes" id="UP001139648">
    <property type="component" value="Unassembled WGS sequence"/>
</dbReference>
<dbReference type="SUPFAM" id="SSF52096">
    <property type="entry name" value="ClpP/crotonase"/>
    <property type="match status" value="1"/>
</dbReference>
<protein>
    <recommendedName>
        <fullName evidence="6">ATP-dependent Clp protease proteolytic subunit</fullName>
    </recommendedName>
</protein>
<dbReference type="Gene3D" id="3.90.226.10">
    <property type="entry name" value="2-enoyl-CoA Hydratase, Chain A, domain 1"/>
    <property type="match status" value="1"/>
</dbReference>
<evidence type="ECO:0000256" key="7">
    <source>
        <dbReference type="SAM" id="MobiDB-lite"/>
    </source>
</evidence>
<dbReference type="InterPro" id="IPR001907">
    <property type="entry name" value="ClpP"/>
</dbReference>
<dbReference type="EMBL" id="JAMZEB010000002">
    <property type="protein sequence ID" value="MCP2364277.1"/>
    <property type="molecule type" value="Genomic_DNA"/>
</dbReference>
<keyword evidence="3 8" id="KW-0645">Protease</keyword>
<evidence type="ECO:0000313" key="9">
    <source>
        <dbReference type="Proteomes" id="UP001139648"/>
    </source>
</evidence>
<dbReference type="PRINTS" id="PR00127">
    <property type="entry name" value="CLPPROTEASEP"/>
</dbReference>
<gene>
    <name evidence="8" type="ORF">HD597_011297</name>
</gene>
<dbReference type="PANTHER" id="PTHR10381">
    <property type="entry name" value="ATP-DEPENDENT CLP PROTEASE PROTEOLYTIC SUBUNIT"/>
    <property type="match status" value="1"/>
</dbReference>
<feature type="region of interest" description="Disordered" evidence="7">
    <location>
        <begin position="237"/>
        <end position="327"/>
    </location>
</feature>
<dbReference type="GO" id="GO:0051117">
    <property type="term" value="F:ATPase binding"/>
    <property type="evidence" value="ECO:0007669"/>
    <property type="project" value="TreeGrafter"/>
</dbReference>
<evidence type="ECO:0000313" key="8">
    <source>
        <dbReference type="EMBL" id="MCP2364277.1"/>
    </source>
</evidence>
<evidence type="ECO:0000256" key="5">
    <source>
        <dbReference type="ARBA" id="ARBA00022825"/>
    </source>
</evidence>
<dbReference type="GO" id="GO:0009368">
    <property type="term" value="C:endopeptidase Clp complex"/>
    <property type="evidence" value="ECO:0007669"/>
    <property type="project" value="TreeGrafter"/>
</dbReference>
<dbReference type="GO" id="GO:0004252">
    <property type="term" value="F:serine-type endopeptidase activity"/>
    <property type="evidence" value="ECO:0007669"/>
    <property type="project" value="InterPro"/>
</dbReference>
<feature type="compositionally biased region" description="Low complexity" evidence="7">
    <location>
        <begin position="271"/>
        <end position="284"/>
    </location>
</feature>
<keyword evidence="9" id="KW-1185">Reference proteome</keyword>
<dbReference type="PANTHER" id="PTHR10381:SF70">
    <property type="entry name" value="ATP-DEPENDENT CLP PROTEASE PROTEOLYTIC SUBUNIT"/>
    <property type="match status" value="1"/>
</dbReference>
<keyword evidence="4" id="KW-0378">Hydrolase</keyword>
<organism evidence="8 9">
    <name type="scientific">Nonomuraea thailandensis</name>
    <dbReference type="NCBI Taxonomy" id="1188745"/>
    <lineage>
        <taxon>Bacteria</taxon>
        <taxon>Bacillati</taxon>
        <taxon>Actinomycetota</taxon>
        <taxon>Actinomycetes</taxon>
        <taxon>Streptosporangiales</taxon>
        <taxon>Streptosporangiaceae</taxon>
        <taxon>Nonomuraea</taxon>
    </lineage>
</organism>
<dbReference type="InterPro" id="IPR023562">
    <property type="entry name" value="ClpP/TepA"/>
</dbReference>
<sequence>MTWIHLPAEYRNLRIPPAAQKQDTPRWYEFRNASEDDAELLIFSEIGGWFGVWADEFVEELNQVSATRLTLRLNSPGGSVWHGVAIANALRAHPASVTVRVEGLAASIASIIALAGDRLVMAPNSMMMIHDASTYTWGDAAEMRKTGDVLDKISDNLADAYAAKAGGSRAEWRGRMLAETWYTAAEAVEAGLADELMIPPKTDDPDEPEGPQDAAKLMAARWDLSVFRYAGRAAAPAPIPAPADAAPQTGTLADTGRAGAHDGRLPYPLSTTAAPQDQAPAATPSRSPDATPHTPHAEPVPQPASARAEPAPPDATGTSPAAEPVAGPVVDPWADLVAHLLTPADPSAEDLLAHLREAM</sequence>
<dbReference type="AlphaFoldDB" id="A0A9X2GUY2"/>
<comment type="caution">
    <text evidence="8">The sequence shown here is derived from an EMBL/GenBank/DDBJ whole genome shotgun (WGS) entry which is preliminary data.</text>
</comment>
<evidence type="ECO:0000256" key="2">
    <source>
        <dbReference type="ARBA" id="ARBA00022490"/>
    </source>
</evidence>
<name>A0A9X2GUY2_9ACTN</name>
<accession>A0A9X2GUY2</accession>